<keyword evidence="1" id="KW-0812">Transmembrane</keyword>
<dbReference type="Proteomes" id="UP000541535">
    <property type="component" value="Unassembled WGS sequence"/>
</dbReference>
<feature type="transmembrane region" description="Helical" evidence="1">
    <location>
        <begin position="6"/>
        <end position="25"/>
    </location>
</feature>
<evidence type="ECO:0000313" key="2">
    <source>
        <dbReference type="EMBL" id="MBB3119506.1"/>
    </source>
</evidence>
<protein>
    <submittedName>
        <fullName evidence="2">Uncharacterized protein</fullName>
    </submittedName>
</protein>
<evidence type="ECO:0000313" key="3">
    <source>
        <dbReference type="Proteomes" id="UP000541535"/>
    </source>
</evidence>
<proteinExistence type="predicted"/>
<dbReference type="EMBL" id="JACHXD010000006">
    <property type="protein sequence ID" value="MBB3119506.1"/>
    <property type="molecule type" value="Genomic_DNA"/>
</dbReference>
<gene>
    <name evidence="2" type="ORF">FHS03_002558</name>
</gene>
<reference evidence="2 3" key="1">
    <citation type="submission" date="2020-08" db="EMBL/GenBank/DDBJ databases">
        <title>Genomic Encyclopedia of Type Strains, Phase III (KMG-III): the genomes of soil and plant-associated and newly described type strains.</title>
        <authorList>
            <person name="Whitman W."/>
        </authorList>
    </citation>
    <scope>NUCLEOTIDE SEQUENCE [LARGE SCALE GENOMIC DNA]</scope>
    <source>
        <strain evidence="2 3">CECT 8897</strain>
    </source>
</reference>
<comment type="caution">
    <text evidence="2">The sequence shown here is derived from an EMBL/GenBank/DDBJ whole genome shotgun (WGS) entry which is preliminary data.</text>
</comment>
<keyword evidence="3" id="KW-1185">Reference proteome</keyword>
<accession>A0A7W5BAE2</accession>
<evidence type="ECO:0000256" key="1">
    <source>
        <dbReference type="SAM" id="Phobius"/>
    </source>
</evidence>
<organism evidence="2 3">
    <name type="scientific">Pseudoduganella violacea</name>
    <dbReference type="NCBI Taxonomy" id="1715466"/>
    <lineage>
        <taxon>Bacteria</taxon>
        <taxon>Pseudomonadati</taxon>
        <taxon>Pseudomonadota</taxon>
        <taxon>Betaproteobacteria</taxon>
        <taxon>Burkholderiales</taxon>
        <taxon>Oxalobacteraceae</taxon>
        <taxon>Telluria group</taxon>
        <taxon>Pseudoduganella</taxon>
    </lineage>
</organism>
<keyword evidence="1" id="KW-0472">Membrane</keyword>
<dbReference type="AlphaFoldDB" id="A0A7W5BAE2"/>
<keyword evidence="1" id="KW-1133">Transmembrane helix</keyword>
<name>A0A7W5BAE2_9BURK</name>
<sequence length="41" mass="4634">MNTLLYVITCFAAVLGLGVSIWSFFDTRKKYGKGCNKEEET</sequence>